<reference evidence="1 2" key="1">
    <citation type="submission" date="2020-06" db="EMBL/GenBank/DDBJ databases">
        <title>Frischella cerana isolated from Apis cerana gut homogenate.</title>
        <authorList>
            <person name="Wolter L.A."/>
            <person name="Suenami S."/>
            <person name="Miyazaki R."/>
        </authorList>
    </citation>
    <scope>NUCLEOTIDE SEQUENCE [LARGE SCALE GENOMIC DNA]</scope>
    <source>
        <strain evidence="1 2">Ac13</strain>
    </source>
</reference>
<gene>
    <name evidence="1" type="ORF">FcAc13_07005</name>
</gene>
<comment type="caution">
    <text evidence="1">The sequence shown here is derived from an EMBL/GenBank/DDBJ whole genome shotgun (WGS) entry which is preliminary data.</text>
</comment>
<keyword evidence="2" id="KW-1185">Reference proteome</keyword>
<evidence type="ECO:0000313" key="1">
    <source>
        <dbReference type="EMBL" id="MBC9131056.1"/>
    </source>
</evidence>
<evidence type="ECO:0000313" key="2">
    <source>
        <dbReference type="Proteomes" id="UP000651208"/>
    </source>
</evidence>
<dbReference type="Proteomes" id="UP000651208">
    <property type="component" value="Unassembled WGS sequence"/>
</dbReference>
<organism evidence="1 2">
    <name type="scientific">Frischella japonica</name>
    <dbReference type="NCBI Taxonomy" id="2741544"/>
    <lineage>
        <taxon>Bacteria</taxon>
        <taxon>Pseudomonadati</taxon>
        <taxon>Pseudomonadota</taxon>
        <taxon>Gammaproteobacteria</taxon>
        <taxon>Orbales</taxon>
        <taxon>Orbaceae</taxon>
        <taxon>Frischella</taxon>
    </lineage>
</organism>
<protein>
    <submittedName>
        <fullName evidence="1">Uncharacterized protein</fullName>
    </submittedName>
</protein>
<name>A0ABR7QYB2_9GAMM</name>
<dbReference type="EMBL" id="JABURY010000015">
    <property type="protein sequence ID" value="MBC9131056.1"/>
    <property type="molecule type" value="Genomic_DNA"/>
</dbReference>
<sequence>MAYHVSVRGGTDKDVRVNLANGTVAGKSISIHKMPAINHIGDQRGSILRRKKRWTLKNIRKKLIGVDSFNSLVEQISYNTSNTLSFTEASMVLFSPKGITAMTIDNIYQYAQQNRLLNRKQDTNIAANPSLRASVGY</sequence>
<accession>A0ABR7QYB2</accession>
<dbReference type="RefSeq" id="WP_187755489.1">
    <property type="nucleotide sequence ID" value="NZ_JABURY010000015.1"/>
</dbReference>
<proteinExistence type="predicted"/>